<keyword evidence="9" id="KW-0067">ATP-binding</keyword>
<organism evidence="13 14">
    <name type="scientific">Treponema pedis</name>
    <dbReference type="NCBI Taxonomy" id="409322"/>
    <lineage>
        <taxon>Bacteria</taxon>
        <taxon>Pseudomonadati</taxon>
        <taxon>Spirochaetota</taxon>
        <taxon>Spirochaetia</taxon>
        <taxon>Spirochaetales</taxon>
        <taxon>Treponemataceae</taxon>
        <taxon>Treponema</taxon>
    </lineage>
</organism>
<evidence type="ECO:0000256" key="9">
    <source>
        <dbReference type="ARBA" id="ARBA00022840"/>
    </source>
</evidence>
<dbReference type="Pfam" id="PF01300">
    <property type="entry name" value="Sua5_yciO_yrdC"/>
    <property type="match status" value="1"/>
</dbReference>
<evidence type="ECO:0000256" key="3">
    <source>
        <dbReference type="ARBA" id="ARBA00012584"/>
    </source>
</evidence>
<sequence>MLIQKDGADSADIAASFLKSGKVIIIPTDTIYGFSGIVPYTKREIFKIKRRPPSKDLITLIAEPEDIFNYTSSSVPKELFGLWPAPLTLIVKDTENGSSSAFRCPDDDWLRSVIKKTGSPIYSTSVNYSAFPALTKIEDIKKEFEDIIPLIVDGGKVYNDKICAASTIISLVGEKPAVIREGAVGTDFLFNTTY</sequence>
<evidence type="ECO:0000256" key="5">
    <source>
        <dbReference type="ARBA" id="ARBA00022679"/>
    </source>
</evidence>
<keyword evidence="5" id="KW-0808">Transferase</keyword>
<keyword evidence="7" id="KW-0548">Nucleotidyltransferase</keyword>
<comment type="similarity">
    <text evidence="2">Belongs to the SUA5 family.</text>
</comment>
<reference evidence="13 14" key="1">
    <citation type="submission" date="2020-09" db="EMBL/GenBank/DDBJ databases">
        <title>Characterization of Treponema spp. from bovine digital dermatitis in Korea.</title>
        <authorList>
            <person name="Espiritu H.M."/>
            <person name="Cho Y.I."/>
            <person name="Mamuad L."/>
        </authorList>
    </citation>
    <scope>NUCLEOTIDE SEQUENCE [LARGE SCALE GENOMIC DNA]</scope>
    <source>
        <strain evidence="13 14">KS1</strain>
    </source>
</reference>
<dbReference type="EC" id="2.7.7.87" evidence="3"/>
<comment type="catalytic activity">
    <reaction evidence="11">
        <text>L-threonine + hydrogencarbonate + ATP = L-threonylcarbamoyladenylate + diphosphate + H2O</text>
        <dbReference type="Rhea" id="RHEA:36407"/>
        <dbReference type="ChEBI" id="CHEBI:15377"/>
        <dbReference type="ChEBI" id="CHEBI:17544"/>
        <dbReference type="ChEBI" id="CHEBI:30616"/>
        <dbReference type="ChEBI" id="CHEBI:33019"/>
        <dbReference type="ChEBI" id="CHEBI:57926"/>
        <dbReference type="ChEBI" id="CHEBI:73682"/>
        <dbReference type="EC" id="2.7.7.87"/>
    </reaction>
</comment>
<evidence type="ECO:0000256" key="7">
    <source>
        <dbReference type="ARBA" id="ARBA00022695"/>
    </source>
</evidence>
<dbReference type="PANTHER" id="PTHR17490">
    <property type="entry name" value="SUA5"/>
    <property type="match status" value="1"/>
</dbReference>
<dbReference type="Proteomes" id="UP000593915">
    <property type="component" value="Chromosome"/>
</dbReference>
<evidence type="ECO:0000313" key="13">
    <source>
        <dbReference type="EMBL" id="QOW59711.1"/>
    </source>
</evidence>
<evidence type="ECO:0000259" key="12">
    <source>
        <dbReference type="PROSITE" id="PS51163"/>
    </source>
</evidence>
<dbReference type="SUPFAM" id="SSF55821">
    <property type="entry name" value="YrdC/RibB"/>
    <property type="match status" value="1"/>
</dbReference>
<dbReference type="GO" id="GO:0006450">
    <property type="term" value="P:regulation of translational fidelity"/>
    <property type="evidence" value="ECO:0007669"/>
    <property type="project" value="TreeGrafter"/>
</dbReference>
<dbReference type="AlphaFoldDB" id="A0A7S6WMA1"/>
<evidence type="ECO:0000256" key="10">
    <source>
        <dbReference type="ARBA" id="ARBA00029774"/>
    </source>
</evidence>
<accession>A0A7S6WMA1</accession>
<proteinExistence type="inferred from homology"/>
<evidence type="ECO:0000256" key="2">
    <source>
        <dbReference type="ARBA" id="ARBA00007663"/>
    </source>
</evidence>
<dbReference type="Gene3D" id="3.90.870.10">
    <property type="entry name" value="DHBP synthase"/>
    <property type="match status" value="1"/>
</dbReference>
<evidence type="ECO:0000256" key="11">
    <source>
        <dbReference type="ARBA" id="ARBA00048366"/>
    </source>
</evidence>
<dbReference type="GO" id="GO:0061710">
    <property type="term" value="F:L-threonylcarbamoyladenylate synthase"/>
    <property type="evidence" value="ECO:0007669"/>
    <property type="project" value="UniProtKB-EC"/>
</dbReference>
<dbReference type="GO" id="GO:0003725">
    <property type="term" value="F:double-stranded RNA binding"/>
    <property type="evidence" value="ECO:0007669"/>
    <property type="project" value="InterPro"/>
</dbReference>
<dbReference type="GO" id="GO:0005524">
    <property type="term" value="F:ATP binding"/>
    <property type="evidence" value="ECO:0007669"/>
    <property type="project" value="UniProtKB-KW"/>
</dbReference>
<keyword evidence="8" id="KW-0547">Nucleotide-binding</keyword>
<comment type="subcellular location">
    <subcellularLocation>
        <location evidence="1">Cytoplasm</location>
    </subcellularLocation>
</comment>
<dbReference type="GO" id="GO:0000049">
    <property type="term" value="F:tRNA binding"/>
    <property type="evidence" value="ECO:0007669"/>
    <property type="project" value="TreeGrafter"/>
</dbReference>
<evidence type="ECO:0000256" key="6">
    <source>
        <dbReference type="ARBA" id="ARBA00022694"/>
    </source>
</evidence>
<dbReference type="GO" id="GO:0008033">
    <property type="term" value="P:tRNA processing"/>
    <property type="evidence" value="ECO:0007669"/>
    <property type="project" value="UniProtKB-KW"/>
</dbReference>
<keyword evidence="6" id="KW-0819">tRNA processing</keyword>
<evidence type="ECO:0000256" key="8">
    <source>
        <dbReference type="ARBA" id="ARBA00022741"/>
    </source>
</evidence>
<dbReference type="EMBL" id="CP061839">
    <property type="protein sequence ID" value="QOW59711.1"/>
    <property type="molecule type" value="Genomic_DNA"/>
</dbReference>
<dbReference type="RefSeq" id="WP_194075345.1">
    <property type="nucleotide sequence ID" value="NZ_CP061839.1"/>
</dbReference>
<evidence type="ECO:0000256" key="1">
    <source>
        <dbReference type="ARBA" id="ARBA00004496"/>
    </source>
</evidence>
<keyword evidence="4" id="KW-0963">Cytoplasm</keyword>
<dbReference type="PROSITE" id="PS51163">
    <property type="entry name" value="YRDC"/>
    <property type="match status" value="1"/>
</dbReference>
<evidence type="ECO:0000313" key="14">
    <source>
        <dbReference type="Proteomes" id="UP000593915"/>
    </source>
</evidence>
<gene>
    <name evidence="13" type="ORF">IFE08_07435</name>
</gene>
<name>A0A7S6WMA1_9SPIR</name>
<dbReference type="InterPro" id="IPR006070">
    <property type="entry name" value="Sua5-like_dom"/>
</dbReference>
<dbReference type="InterPro" id="IPR050156">
    <property type="entry name" value="TC-AMP_synthase_SUA5"/>
</dbReference>
<dbReference type="PANTHER" id="PTHR17490:SF16">
    <property type="entry name" value="THREONYLCARBAMOYL-AMP SYNTHASE"/>
    <property type="match status" value="1"/>
</dbReference>
<protein>
    <recommendedName>
        <fullName evidence="10">L-threonylcarbamoyladenylate synthase</fullName>
        <ecNumber evidence="3">2.7.7.87</ecNumber>
    </recommendedName>
    <alternativeName>
        <fullName evidence="10">L-threonylcarbamoyladenylate synthase</fullName>
    </alternativeName>
</protein>
<dbReference type="GO" id="GO:0005737">
    <property type="term" value="C:cytoplasm"/>
    <property type="evidence" value="ECO:0007669"/>
    <property type="project" value="UniProtKB-SubCell"/>
</dbReference>
<evidence type="ECO:0000256" key="4">
    <source>
        <dbReference type="ARBA" id="ARBA00022490"/>
    </source>
</evidence>
<feature type="domain" description="YrdC-like" evidence="12">
    <location>
        <begin position="8"/>
        <end position="184"/>
    </location>
</feature>
<dbReference type="InterPro" id="IPR017945">
    <property type="entry name" value="DHBP_synth_RibB-like_a/b_dom"/>
</dbReference>